<evidence type="ECO:0000313" key="2">
    <source>
        <dbReference type="EMBL" id="GKV22052.1"/>
    </source>
</evidence>
<protein>
    <recommendedName>
        <fullName evidence="4">BTB domain-containing protein</fullName>
    </recommendedName>
</protein>
<reference evidence="2 3" key="1">
    <citation type="journal article" date="2021" name="Commun. Biol.">
        <title>The genome of Shorea leprosula (Dipterocarpaceae) highlights the ecological relevance of drought in aseasonal tropical rainforests.</title>
        <authorList>
            <person name="Ng K.K.S."/>
            <person name="Kobayashi M.J."/>
            <person name="Fawcett J.A."/>
            <person name="Hatakeyama M."/>
            <person name="Paape T."/>
            <person name="Ng C.H."/>
            <person name="Ang C.C."/>
            <person name="Tnah L.H."/>
            <person name="Lee C.T."/>
            <person name="Nishiyama T."/>
            <person name="Sese J."/>
            <person name="O'Brien M.J."/>
            <person name="Copetti D."/>
            <person name="Mohd Noor M.I."/>
            <person name="Ong R.C."/>
            <person name="Putra M."/>
            <person name="Sireger I.Z."/>
            <person name="Indrioko S."/>
            <person name="Kosugi Y."/>
            <person name="Izuno A."/>
            <person name="Isagi Y."/>
            <person name="Lee S.L."/>
            <person name="Shimizu K.K."/>
        </authorList>
    </citation>
    <scope>NUCLEOTIDE SEQUENCE [LARGE SCALE GENOMIC DNA]</scope>
    <source>
        <strain evidence="2">214</strain>
    </source>
</reference>
<sequence>MELLRLHKLLSMHGVKISTLNTAKLRDGCKSAQVYALNPAGNGGGDGDKLFHHLQNHLRVNSIRSKLGRNYRVPNLTSSVAPEILLPYGLPVTDLLEPKIEPCLKSVDFVETLADVCRRLEDCRQFEKSGVYLEQCGIFRRLSEPKLFRRVLRSARERAVDVHSKVVPASWLRFERRDDELIGTSSMDCCGRNIECPKATLASRYDPESTYDPCMCSRTQRGELDDDVLMGKEECSTSLGDGDTSFCFGDKEVRCIRSKIALLSRPFSAMLYGGFRESKREKINFAQNGIPAEGMGAVEIFSRTRKIASFDPQIVLEVLSFANKFCCEELKFACDIHLASLVNDMEDAMLLIDYGLVETAYLLVAACLQMFLRKLPSLMHNPSVMKYFCSSDARQRLALVGHASLLLYYFLSQIAMDEDMKSNTTVMLLERLTECASESWQKQLACHQLGVVMLERKE</sequence>
<evidence type="ECO:0008006" key="4">
    <source>
        <dbReference type="Google" id="ProtNLM"/>
    </source>
</evidence>
<keyword evidence="3" id="KW-1185">Reference proteome</keyword>
<name>A0AAV5KBT4_9ROSI</name>
<evidence type="ECO:0000313" key="3">
    <source>
        <dbReference type="Proteomes" id="UP001054252"/>
    </source>
</evidence>
<organism evidence="2 3">
    <name type="scientific">Rubroshorea leprosula</name>
    <dbReference type="NCBI Taxonomy" id="152421"/>
    <lineage>
        <taxon>Eukaryota</taxon>
        <taxon>Viridiplantae</taxon>
        <taxon>Streptophyta</taxon>
        <taxon>Embryophyta</taxon>
        <taxon>Tracheophyta</taxon>
        <taxon>Spermatophyta</taxon>
        <taxon>Magnoliopsida</taxon>
        <taxon>eudicotyledons</taxon>
        <taxon>Gunneridae</taxon>
        <taxon>Pentapetalae</taxon>
        <taxon>rosids</taxon>
        <taxon>malvids</taxon>
        <taxon>Malvales</taxon>
        <taxon>Dipterocarpaceae</taxon>
        <taxon>Rubroshorea</taxon>
    </lineage>
</organism>
<gene>
    <name evidence="2" type="ORF">SLEP1_g31956</name>
</gene>
<dbReference type="EMBL" id="BPVZ01000059">
    <property type="protein sequence ID" value="GKV22052.1"/>
    <property type="molecule type" value="Genomic_DNA"/>
</dbReference>
<accession>A0AAV5KBT4</accession>
<dbReference type="PANTHER" id="PTHR44203:SF8">
    <property type="entry name" value="ETHYLENE-OVERPRODUCTION PROTEIN 1"/>
    <property type="match status" value="1"/>
</dbReference>
<dbReference type="AlphaFoldDB" id="A0AAV5KBT4"/>
<dbReference type="Gene3D" id="3.30.710.10">
    <property type="entry name" value="Potassium Channel Kv1.1, Chain A"/>
    <property type="match status" value="1"/>
</dbReference>
<evidence type="ECO:0000256" key="1">
    <source>
        <dbReference type="ARBA" id="ARBA00004906"/>
    </source>
</evidence>
<dbReference type="Proteomes" id="UP001054252">
    <property type="component" value="Unassembled WGS sequence"/>
</dbReference>
<dbReference type="InterPro" id="IPR011333">
    <property type="entry name" value="SKP1/BTB/POZ_sf"/>
</dbReference>
<comment type="caution">
    <text evidence="2">The sequence shown here is derived from an EMBL/GenBank/DDBJ whole genome shotgun (WGS) entry which is preliminary data.</text>
</comment>
<dbReference type="PANTHER" id="PTHR44203">
    <property type="entry name" value="ETO1-RELATED"/>
    <property type="match status" value="1"/>
</dbReference>
<dbReference type="InterPro" id="IPR044631">
    <property type="entry name" value="ETO1-like"/>
</dbReference>
<dbReference type="SUPFAM" id="SSF54695">
    <property type="entry name" value="POZ domain"/>
    <property type="match status" value="1"/>
</dbReference>
<proteinExistence type="predicted"/>
<dbReference type="GO" id="GO:0010105">
    <property type="term" value="P:negative regulation of ethylene-activated signaling pathway"/>
    <property type="evidence" value="ECO:0007669"/>
    <property type="project" value="InterPro"/>
</dbReference>
<comment type="pathway">
    <text evidence="1">Protein modification; protein ubiquitination.</text>
</comment>